<keyword evidence="2" id="KW-1185">Reference proteome</keyword>
<evidence type="ECO:0000313" key="2">
    <source>
        <dbReference type="Proteomes" id="UP001623330"/>
    </source>
</evidence>
<organism evidence="1 2">
    <name type="scientific">Nakaseomyces bracarensis</name>
    <dbReference type="NCBI Taxonomy" id="273131"/>
    <lineage>
        <taxon>Eukaryota</taxon>
        <taxon>Fungi</taxon>
        <taxon>Dikarya</taxon>
        <taxon>Ascomycota</taxon>
        <taxon>Saccharomycotina</taxon>
        <taxon>Saccharomycetes</taxon>
        <taxon>Saccharomycetales</taxon>
        <taxon>Saccharomycetaceae</taxon>
        <taxon>Nakaseomyces</taxon>
    </lineage>
</organism>
<dbReference type="EMBL" id="JBEVYD010000013">
    <property type="protein sequence ID" value="KAL3228496.1"/>
    <property type="molecule type" value="Genomic_DNA"/>
</dbReference>
<evidence type="ECO:0000313" key="1">
    <source>
        <dbReference type="EMBL" id="KAL3228496.1"/>
    </source>
</evidence>
<protein>
    <submittedName>
        <fullName evidence="1">Factor arrest protein 7</fullName>
    </submittedName>
</protein>
<sequence length="199" mass="23785">MDAQPTQQQLYMTPQSENLSYLYELMDMLMLQLKQNHIEKNKILSNVDKLTLKVNNDNSTSLKDDYKGCMNTFDIFLKGQRKANDFKNVDNREDIKNILLEQNAALKKKYNETESITLENYEILKYHEKSLHEVISYLRADILRDHREMLKVIKEKFNEELVPLEDSEFESYIESIEETQKLMDISKIYRMLLKWTTKQ</sequence>
<name>A0ABR4NLP8_9SACH</name>
<gene>
    <name evidence="1" type="ORF">RNJ44_02441</name>
</gene>
<dbReference type="Proteomes" id="UP001623330">
    <property type="component" value="Unassembled WGS sequence"/>
</dbReference>
<reference evidence="1 2" key="1">
    <citation type="submission" date="2024-05" db="EMBL/GenBank/DDBJ databases">
        <title>Long read based assembly of the Candida bracarensis genome reveals expanded adhesin content.</title>
        <authorList>
            <person name="Marcet-Houben M."/>
            <person name="Ksiezopolska E."/>
            <person name="Gabaldon T."/>
        </authorList>
    </citation>
    <scope>NUCLEOTIDE SEQUENCE [LARGE SCALE GENOMIC DNA]</scope>
    <source>
        <strain evidence="1 2">CBM6</strain>
    </source>
</reference>
<proteinExistence type="predicted"/>
<comment type="caution">
    <text evidence="1">The sequence shown here is derived from an EMBL/GenBank/DDBJ whole genome shotgun (WGS) entry which is preliminary data.</text>
</comment>
<accession>A0ABR4NLP8</accession>